<keyword evidence="2 7" id="KW-0812">Transmembrane</keyword>
<keyword evidence="6 7" id="KW-0472">Membrane</keyword>
<accession>A0AAP0B2S7</accession>
<keyword evidence="7" id="KW-0406">Ion transport</keyword>
<feature type="transmembrane region" description="Helical" evidence="7">
    <location>
        <begin position="96"/>
        <end position="117"/>
    </location>
</feature>
<evidence type="ECO:0000256" key="5">
    <source>
        <dbReference type="ARBA" id="ARBA00023008"/>
    </source>
</evidence>
<dbReference type="Pfam" id="PF04145">
    <property type="entry name" value="Ctr"/>
    <property type="match status" value="1"/>
</dbReference>
<keyword evidence="4 7" id="KW-1133">Transmembrane helix</keyword>
<feature type="transmembrane region" description="Helical" evidence="7">
    <location>
        <begin position="55"/>
        <end position="76"/>
    </location>
</feature>
<feature type="region of interest" description="Disordered" evidence="8">
    <location>
        <begin position="1"/>
        <end position="20"/>
    </location>
</feature>
<keyword evidence="5 7" id="KW-0186">Copper</keyword>
<dbReference type="GO" id="GO:0005375">
    <property type="term" value="F:copper ion transmembrane transporter activity"/>
    <property type="evidence" value="ECO:0007669"/>
    <property type="project" value="UniProtKB-UniRule"/>
</dbReference>
<evidence type="ECO:0000256" key="8">
    <source>
        <dbReference type="SAM" id="MobiDB-lite"/>
    </source>
</evidence>
<dbReference type="PANTHER" id="PTHR12483">
    <property type="entry name" value="SOLUTE CARRIER FAMILY 31 COPPER TRANSPORTERS"/>
    <property type="match status" value="1"/>
</dbReference>
<evidence type="ECO:0000256" key="6">
    <source>
        <dbReference type="ARBA" id="ARBA00023136"/>
    </source>
</evidence>
<feature type="transmembrane region" description="Helical" evidence="7">
    <location>
        <begin position="123"/>
        <end position="143"/>
    </location>
</feature>
<dbReference type="Proteomes" id="UP001418222">
    <property type="component" value="Unassembled WGS sequence"/>
</dbReference>
<name>A0AAP0B2S7_9ASPA</name>
<dbReference type="GO" id="GO:0005886">
    <property type="term" value="C:plasma membrane"/>
    <property type="evidence" value="ECO:0007669"/>
    <property type="project" value="TreeGrafter"/>
</dbReference>
<evidence type="ECO:0000256" key="3">
    <source>
        <dbReference type="ARBA" id="ARBA00022796"/>
    </source>
</evidence>
<keyword evidence="7" id="KW-0813">Transport</keyword>
<reference evidence="9 10" key="1">
    <citation type="journal article" date="2022" name="Nat. Plants">
        <title>Genomes of leafy and leafless Platanthera orchids illuminate the evolution of mycoheterotrophy.</title>
        <authorList>
            <person name="Li M.H."/>
            <person name="Liu K.W."/>
            <person name="Li Z."/>
            <person name="Lu H.C."/>
            <person name="Ye Q.L."/>
            <person name="Zhang D."/>
            <person name="Wang J.Y."/>
            <person name="Li Y.F."/>
            <person name="Zhong Z.M."/>
            <person name="Liu X."/>
            <person name="Yu X."/>
            <person name="Liu D.K."/>
            <person name="Tu X.D."/>
            <person name="Liu B."/>
            <person name="Hao Y."/>
            <person name="Liao X.Y."/>
            <person name="Jiang Y.T."/>
            <person name="Sun W.H."/>
            <person name="Chen J."/>
            <person name="Chen Y.Q."/>
            <person name="Ai Y."/>
            <person name="Zhai J.W."/>
            <person name="Wu S.S."/>
            <person name="Zhou Z."/>
            <person name="Hsiao Y.Y."/>
            <person name="Wu W.L."/>
            <person name="Chen Y.Y."/>
            <person name="Lin Y.F."/>
            <person name="Hsu J.L."/>
            <person name="Li C.Y."/>
            <person name="Wang Z.W."/>
            <person name="Zhao X."/>
            <person name="Zhong W.Y."/>
            <person name="Ma X.K."/>
            <person name="Ma L."/>
            <person name="Huang J."/>
            <person name="Chen G.Z."/>
            <person name="Huang M.Z."/>
            <person name="Huang L."/>
            <person name="Peng D.H."/>
            <person name="Luo Y.B."/>
            <person name="Zou S.Q."/>
            <person name="Chen S.P."/>
            <person name="Lan S."/>
            <person name="Tsai W.C."/>
            <person name="Van de Peer Y."/>
            <person name="Liu Z.J."/>
        </authorList>
    </citation>
    <scope>NUCLEOTIDE SEQUENCE [LARGE SCALE GENOMIC DNA]</scope>
    <source>
        <strain evidence="9">Lor287</strain>
    </source>
</reference>
<evidence type="ECO:0000256" key="7">
    <source>
        <dbReference type="RuleBase" id="RU367022"/>
    </source>
</evidence>
<evidence type="ECO:0000313" key="9">
    <source>
        <dbReference type="EMBL" id="KAK8925849.1"/>
    </source>
</evidence>
<evidence type="ECO:0000256" key="4">
    <source>
        <dbReference type="ARBA" id="ARBA00022989"/>
    </source>
</evidence>
<comment type="caution">
    <text evidence="9">The sequence shown here is derived from an EMBL/GenBank/DDBJ whole genome shotgun (WGS) entry which is preliminary data.</text>
</comment>
<comment type="subcellular location">
    <subcellularLocation>
        <location evidence="7">Membrane</location>
        <topology evidence="7">Multi-pass membrane protein</topology>
    </subcellularLocation>
</comment>
<dbReference type="EMBL" id="JBBWWQ010000016">
    <property type="protein sequence ID" value="KAK8925849.1"/>
    <property type="molecule type" value="Genomic_DNA"/>
</dbReference>
<gene>
    <name evidence="9" type="primary">COPT6</name>
    <name evidence="9" type="ORF">KSP39_PZI018744</name>
</gene>
<comment type="similarity">
    <text evidence="1 7">Belongs to the copper transporter (Ctr) (TC 1.A.56) family. SLC31A subfamily.</text>
</comment>
<dbReference type="InterPro" id="IPR007274">
    <property type="entry name" value="Cop_transporter"/>
</dbReference>
<keyword evidence="10" id="KW-1185">Reference proteome</keyword>
<evidence type="ECO:0000256" key="2">
    <source>
        <dbReference type="ARBA" id="ARBA00022692"/>
    </source>
</evidence>
<proteinExistence type="inferred from homology"/>
<dbReference type="PANTHER" id="PTHR12483:SF42">
    <property type="entry name" value="COPPER TRANSPORTER 4"/>
    <property type="match status" value="1"/>
</dbReference>
<evidence type="ECO:0000313" key="10">
    <source>
        <dbReference type="Proteomes" id="UP001418222"/>
    </source>
</evidence>
<sequence length="167" mass="17357">MNMDGMTPMPPSPAMPSSGTGGMMGHNSLTHMTFFWGERAQILFSGWPGHRSHHIYFLALFLVAFTAAACECLSVVTHRLSSTAPAAAGVRAASGIALTSVHAIKMGLLYLVMLAVMSFNGGVLIAAVVGHAIGFLIAGSGAFRWVPVRGPAAENGHSVPPGTVDKI</sequence>
<organism evidence="9 10">
    <name type="scientific">Platanthera zijinensis</name>
    <dbReference type="NCBI Taxonomy" id="2320716"/>
    <lineage>
        <taxon>Eukaryota</taxon>
        <taxon>Viridiplantae</taxon>
        <taxon>Streptophyta</taxon>
        <taxon>Embryophyta</taxon>
        <taxon>Tracheophyta</taxon>
        <taxon>Spermatophyta</taxon>
        <taxon>Magnoliopsida</taxon>
        <taxon>Liliopsida</taxon>
        <taxon>Asparagales</taxon>
        <taxon>Orchidaceae</taxon>
        <taxon>Orchidoideae</taxon>
        <taxon>Orchideae</taxon>
        <taxon>Orchidinae</taxon>
        <taxon>Platanthera</taxon>
    </lineage>
</organism>
<protein>
    <recommendedName>
        <fullName evidence="7">Copper transport protein</fullName>
    </recommendedName>
</protein>
<keyword evidence="3 7" id="KW-0187">Copper transport</keyword>
<evidence type="ECO:0000256" key="1">
    <source>
        <dbReference type="ARBA" id="ARBA00006921"/>
    </source>
</evidence>
<dbReference type="AlphaFoldDB" id="A0AAP0B2S7"/>